<evidence type="ECO:0000313" key="3">
    <source>
        <dbReference type="Proteomes" id="UP000680279"/>
    </source>
</evidence>
<keyword evidence="1" id="KW-1133">Transmembrane helix</keyword>
<dbReference type="Proteomes" id="UP000680279">
    <property type="component" value="Unassembled WGS sequence"/>
</dbReference>
<dbReference type="EMBL" id="BOQT01000018">
    <property type="protein sequence ID" value="GIN22642.1"/>
    <property type="molecule type" value="Genomic_DNA"/>
</dbReference>
<organism evidence="2 3">
    <name type="scientific">Siminovitchia fordii</name>
    <dbReference type="NCBI Taxonomy" id="254759"/>
    <lineage>
        <taxon>Bacteria</taxon>
        <taxon>Bacillati</taxon>
        <taxon>Bacillota</taxon>
        <taxon>Bacilli</taxon>
        <taxon>Bacillales</taxon>
        <taxon>Bacillaceae</taxon>
        <taxon>Siminovitchia</taxon>
    </lineage>
</organism>
<accession>A0ABQ4KA92</accession>
<evidence type="ECO:0000256" key="1">
    <source>
        <dbReference type="SAM" id="Phobius"/>
    </source>
</evidence>
<sequence length="39" mass="4576">MSLSWVVFLGSLFTTIAYWTFGFGYVKRKVEDIKNDNKN</sequence>
<protein>
    <submittedName>
        <fullName evidence="2">Uncharacterized protein</fullName>
    </submittedName>
</protein>
<keyword evidence="1" id="KW-0472">Membrane</keyword>
<evidence type="ECO:0000313" key="2">
    <source>
        <dbReference type="EMBL" id="GIN22642.1"/>
    </source>
</evidence>
<keyword evidence="3" id="KW-1185">Reference proteome</keyword>
<name>A0ABQ4KA92_9BACI</name>
<keyword evidence="1" id="KW-0812">Transmembrane</keyword>
<feature type="transmembrane region" description="Helical" evidence="1">
    <location>
        <begin position="6"/>
        <end position="26"/>
    </location>
</feature>
<reference evidence="2 3" key="1">
    <citation type="submission" date="2021-03" db="EMBL/GenBank/DDBJ databases">
        <title>Antimicrobial resistance genes in bacteria isolated from Japanese honey, and their potential for conferring macrolide and lincosamide resistance in the American foulbrood pathogen Paenibacillus larvae.</title>
        <authorList>
            <person name="Okamoto M."/>
            <person name="Kumagai M."/>
            <person name="Kanamori H."/>
            <person name="Takamatsu D."/>
        </authorList>
    </citation>
    <scope>NUCLEOTIDE SEQUENCE [LARGE SCALE GENOMIC DNA]</scope>
    <source>
        <strain evidence="2 3">J1TS3</strain>
    </source>
</reference>
<proteinExistence type="predicted"/>
<gene>
    <name evidence="2" type="ORF">J1TS3_37760</name>
</gene>
<comment type="caution">
    <text evidence="2">The sequence shown here is derived from an EMBL/GenBank/DDBJ whole genome shotgun (WGS) entry which is preliminary data.</text>
</comment>